<reference evidence="1 2" key="1">
    <citation type="submission" date="2021-05" db="EMBL/GenBank/DDBJ databases">
        <authorList>
            <person name="Zahm M."/>
            <person name="Klopp C."/>
            <person name="Cabau C."/>
            <person name="Kuhl H."/>
            <person name="Suciu R."/>
            <person name="Ciorpac M."/>
            <person name="Holostenco D."/>
            <person name="Gessner J."/>
            <person name="Wuertz S."/>
            <person name="Hohne C."/>
            <person name="Stock M."/>
            <person name="Gislard M."/>
            <person name="Lluch J."/>
            <person name="Milhes M."/>
            <person name="Lampietro C."/>
            <person name="Lopez Roques C."/>
            <person name="Donnadieu C."/>
            <person name="Du K."/>
            <person name="Schartl M."/>
            <person name="Guiguen Y."/>
        </authorList>
    </citation>
    <scope>NUCLEOTIDE SEQUENCE [LARGE SCALE GENOMIC DNA]</scope>
    <source>
        <strain evidence="1">Hh-F2</strain>
        <tissue evidence="1">Blood</tissue>
    </source>
</reference>
<protein>
    <submittedName>
        <fullName evidence="1">Uncharacterized protein</fullName>
    </submittedName>
</protein>
<dbReference type="Proteomes" id="UP001369086">
    <property type="component" value="Unassembled WGS sequence"/>
</dbReference>
<comment type="caution">
    <text evidence="1">The sequence shown here is derived from an EMBL/GenBank/DDBJ whole genome shotgun (WGS) entry which is preliminary data.</text>
</comment>
<dbReference type="EMBL" id="JAHFZB010000003">
    <property type="protein sequence ID" value="KAK6492300.1"/>
    <property type="molecule type" value="Genomic_DNA"/>
</dbReference>
<proteinExistence type="predicted"/>
<gene>
    <name evidence="1" type="ORF">HHUSO_G4612</name>
</gene>
<name>A0ABR1A5D1_HUSHU</name>
<keyword evidence="2" id="KW-1185">Reference proteome</keyword>
<evidence type="ECO:0000313" key="2">
    <source>
        <dbReference type="Proteomes" id="UP001369086"/>
    </source>
</evidence>
<organism evidence="1 2">
    <name type="scientific">Huso huso</name>
    <name type="common">Beluga</name>
    <name type="synonym">Acipenser huso</name>
    <dbReference type="NCBI Taxonomy" id="61971"/>
    <lineage>
        <taxon>Eukaryota</taxon>
        <taxon>Metazoa</taxon>
        <taxon>Chordata</taxon>
        <taxon>Craniata</taxon>
        <taxon>Vertebrata</taxon>
        <taxon>Euteleostomi</taxon>
        <taxon>Actinopterygii</taxon>
        <taxon>Chondrostei</taxon>
        <taxon>Acipenseriformes</taxon>
        <taxon>Acipenseridae</taxon>
        <taxon>Huso</taxon>
    </lineage>
</organism>
<evidence type="ECO:0000313" key="1">
    <source>
        <dbReference type="EMBL" id="KAK6492300.1"/>
    </source>
</evidence>
<sequence length="106" mass="12090">MRGPLQGQVAGEDPCRSLIAQTLPSLQRMPPEDLRLNFQRSVLMKLDSILEKKQEGLVLLQRVVSSLGSSVEDIDNVFPRPWQTIEEMENMCTHLDKDADLRKKMV</sequence>
<accession>A0ABR1A5D1</accession>